<organism evidence="1 2">
    <name type="scientific">Vitis vinifera</name>
    <name type="common">Grape</name>
    <dbReference type="NCBI Taxonomy" id="29760"/>
    <lineage>
        <taxon>Eukaryota</taxon>
        <taxon>Viridiplantae</taxon>
        <taxon>Streptophyta</taxon>
        <taxon>Embryophyta</taxon>
        <taxon>Tracheophyta</taxon>
        <taxon>Spermatophyta</taxon>
        <taxon>Magnoliopsida</taxon>
        <taxon>eudicotyledons</taxon>
        <taxon>Gunneridae</taxon>
        <taxon>Pentapetalae</taxon>
        <taxon>rosids</taxon>
        <taxon>Vitales</taxon>
        <taxon>Vitaceae</taxon>
        <taxon>Viteae</taxon>
        <taxon>Vitis</taxon>
    </lineage>
</organism>
<name>A0A438GFJ8_VITVI</name>
<keyword evidence="1" id="KW-0547">Nucleotide-binding</keyword>
<sequence>MSEVRLGSTEIQQSAWKRNGFCYAVSVLRKSTGRGKSRKAGGLTTLELPDQLEAFESAEVMCSSLIAYLFLQFIESSCKPKKGLIVVIVVKGAPRCEVTRSRLVCASPEVRCNSFTKARLKVQKACAQAKRLEFEKFDLDLVSDAQEGCSECGCSICFYQLFPDLPIHLAITEPYALFVIQWKEGESSIRIEDSEEDRRAGFVNSILDAGDSGSTAFVDVTDNSLPKKFQMPQIEENRNLNAAGPDLKPGRVGNFKEAESSYLKQEYENKMKIGNIRLVFLVFIPLRNTSVVGNLGDWGQVKRLNVIRFASEKYGEVLRHPAVGWWTPSASFLGLRALCGLLNCSKSLFFLTRASKEDGIVCKLQMGHLTPISTYLEALQQTSFLSFQQHSTQHICSIVNRKGDKGSPCLNL</sequence>
<reference evidence="1 2" key="1">
    <citation type="journal article" date="2018" name="PLoS Genet.">
        <title>Population sequencing reveals clonal diversity and ancestral inbreeding in the grapevine cultivar Chardonnay.</title>
        <authorList>
            <person name="Roach M.J."/>
            <person name="Johnson D.L."/>
            <person name="Bohlmann J."/>
            <person name="van Vuuren H.J."/>
            <person name="Jones S.J."/>
            <person name="Pretorius I.S."/>
            <person name="Schmidt S.A."/>
            <person name="Borneman A.R."/>
        </authorList>
    </citation>
    <scope>NUCLEOTIDE SEQUENCE [LARGE SCALE GENOMIC DNA]</scope>
    <source>
        <strain evidence="2">cv. Chardonnay</strain>
        <tissue evidence="1">Leaf</tissue>
    </source>
</reference>
<comment type="caution">
    <text evidence="1">The sequence shown here is derived from an EMBL/GenBank/DDBJ whole genome shotgun (WGS) entry which is preliminary data.</text>
</comment>
<keyword evidence="1" id="KW-0067">ATP-binding</keyword>
<keyword evidence="1" id="KW-0378">Hydrolase</keyword>
<evidence type="ECO:0000313" key="1">
    <source>
        <dbReference type="EMBL" id="RVW70958.1"/>
    </source>
</evidence>
<dbReference type="GO" id="GO:0004386">
    <property type="term" value="F:helicase activity"/>
    <property type="evidence" value="ECO:0007669"/>
    <property type="project" value="UniProtKB-KW"/>
</dbReference>
<evidence type="ECO:0000313" key="2">
    <source>
        <dbReference type="Proteomes" id="UP000288805"/>
    </source>
</evidence>
<dbReference type="Proteomes" id="UP000288805">
    <property type="component" value="Unassembled WGS sequence"/>
</dbReference>
<dbReference type="EMBL" id="QGNW01000450">
    <property type="protein sequence ID" value="RVW70958.1"/>
    <property type="molecule type" value="Genomic_DNA"/>
</dbReference>
<dbReference type="AlphaFoldDB" id="A0A438GFJ8"/>
<gene>
    <name evidence="1" type="primary">VvCHDp001256</name>
    <name evidence="1" type="ORF">CK203_050579</name>
</gene>
<proteinExistence type="predicted"/>
<keyword evidence="1" id="KW-0347">Helicase</keyword>
<protein>
    <submittedName>
        <fullName evidence="1">DExH-box ATP-dependent RNA helicase DExH4, chloroplastic</fullName>
    </submittedName>
</protein>
<accession>A0A438GFJ8</accession>